<evidence type="ECO:0000313" key="8">
    <source>
        <dbReference type="EMBL" id="ODV89016.1"/>
    </source>
</evidence>
<protein>
    <recommendedName>
        <fullName evidence="10">Golgi apyrase</fullName>
    </recommendedName>
</protein>
<evidence type="ECO:0000256" key="4">
    <source>
        <dbReference type="PIRSR" id="PIRSR600407-2"/>
    </source>
</evidence>
<gene>
    <name evidence="8" type="ORF">CANCADRAFT_62105</name>
</gene>
<keyword evidence="9" id="KW-1185">Reference proteome</keyword>
<feature type="transmembrane region" description="Helical" evidence="7">
    <location>
        <begin position="599"/>
        <end position="618"/>
    </location>
</feature>
<keyword evidence="4" id="KW-0067">ATP-binding</keyword>
<dbReference type="OrthoDB" id="6372431at2759"/>
<feature type="compositionally biased region" description="Basic residues" evidence="6">
    <location>
        <begin position="486"/>
        <end position="510"/>
    </location>
</feature>
<keyword evidence="4" id="KW-0547">Nucleotide-binding</keyword>
<feature type="region of interest" description="Disordered" evidence="6">
    <location>
        <begin position="464"/>
        <end position="510"/>
    </location>
</feature>
<comment type="similarity">
    <text evidence="1 5">Belongs to the GDA1/CD39 NTPase family.</text>
</comment>
<accession>A0A1E4TB83</accession>
<dbReference type="GO" id="GO:0016020">
    <property type="term" value="C:membrane"/>
    <property type="evidence" value="ECO:0007669"/>
    <property type="project" value="TreeGrafter"/>
</dbReference>
<dbReference type="PANTHER" id="PTHR11782">
    <property type="entry name" value="ADENOSINE/GUANOSINE DIPHOSPHATASE"/>
    <property type="match status" value="1"/>
</dbReference>
<evidence type="ECO:0000256" key="3">
    <source>
        <dbReference type="PIRSR" id="PIRSR600407-1"/>
    </source>
</evidence>
<proteinExistence type="inferred from homology"/>
<feature type="binding site" evidence="4">
    <location>
        <begin position="221"/>
        <end position="225"/>
    </location>
    <ligand>
        <name>ATP</name>
        <dbReference type="ChEBI" id="CHEBI:30616"/>
    </ligand>
</feature>
<keyword evidence="7" id="KW-0472">Membrane</keyword>
<dbReference type="GO" id="GO:0005524">
    <property type="term" value="F:ATP binding"/>
    <property type="evidence" value="ECO:0007669"/>
    <property type="project" value="UniProtKB-KW"/>
</dbReference>
<dbReference type="Gene3D" id="3.30.420.40">
    <property type="match status" value="1"/>
</dbReference>
<dbReference type="InterPro" id="IPR000407">
    <property type="entry name" value="GDA1_CD39_NTPase"/>
</dbReference>
<dbReference type="GO" id="GO:0005794">
    <property type="term" value="C:Golgi apparatus"/>
    <property type="evidence" value="ECO:0007669"/>
    <property type="project" value="TreeGrafter"/>
</dbReference>
<feature type="compositionally biased region" description="Basic and acidic residues" evidence="6">
    <location>
        <begin position="657"/>
        <end position="668"/>
    </location>
</feature>
<dbReference type="EMBL" id="KV453843">
    <property type="protein sequence ID" value="ODV89016.1"/>
    <property type="molecule type" value="Genomic_DNA"/>
</dbReference>
<dbReference type="GO" id="GO:0046036">
    <property type="term" value="P:CTP metabolic process"/>
    <property type="evidence" value="ECO:0007669"/>
    <property type="project" value="TreeGrafter"/>
</dbReference>
<evidence type="ECO:0000256" key="6">
    <source>
        <dbReference type="SAM" id="MobiDB-lite"/>
    </source>
</evidence>
<evidence type="ECO:0000256" key="7">
    <source>
        <dbReference type="SAM" id="Phobius"/>
    </source>
</evidence>
<evidence type="ECO:0000256" key="1">
    <source>
        <dbReference type="ARBA" id="ARBA00009283"/>
    </source>
</evidence>
<dbReference type="GO" id="GO:0045134">
    <property type="term" value="F:UDP phosphatase activity"/>
    <property type="evidence" value="ECO:0007669"/>
    <property type="project" value="TreeGrafter"/>
</dbReference>
<feature type="compositionally biased region" description="Acidic residues" evidence="6">
    <location>
        <begin position="669"/>
        <end position="683"/>
    </location>
</feature>
<dbReference type="Pfam" id="PF01150">
    <property type="entry name" value="GDA1_CD39"/>
    <property type="match status" value="1"/>
</dbReference>
<dbReference type="GO" id="GO:0006256">
    <property type="term" value="P:UDP catabolic process"/>
    <property type="evidence" value="ECO:0007669"/>
    <property type="project" value="TreeGrafter"/>
</dbReference>
<dbReference type="AlphaFoldDB" id="A0A1E4TB83"/>
<evidence type="ECO:0000313" key="9">
    <source>
        <dbReference type="Proteomes" id="UP000095023"/>
    </source>
</evidence>
<dbReference type="GO" id="GO:0004382">
    <property type="term" value="F:GDP phosphatase activity"/>
    <property type="evidence" value="ECO:0007669"/>
    <property type="project" value="TreeGrafter"/>
</dbReference>
<dbReference type="Gene3D" id="3.30.420.150">
    <property type="entry name" value="Exopolyphosphatase. Domain 2"/>
    <property type="match status" value="1"/>
</dbReference>
<keyword evidence="2 5" id="KW-0378">Hydrolase</keyword>
<feature type="compositionally biased region" description="Acidic residues" evidence="6">
    <location>
        <begin position="468"/>
        <end position="481"/>
    </location>
</feature>
<dbReference type="PANTHER" id="PTHR11782:SF121">
    <property type="entry name" value="NUCLEOSIDE-DIPHOSPHATASE MIG-23"/>
    <property type="match status" value="1"/>
</dbReference>
<dbReference type="GO" id="GO:0017111">
    <property type="term" value="F:ribonucleoside triphosphate phosphatase activity"/>
    <property type="evidence" value="ECO:0007669"/>
    <property type="project" value="TreeGrafter"/>
</dbReference>
<feature type="active site" description="Proton acceptor" evidence="3">
    <location>
        <position position="184"/>
    </location>
</feature>
<evidence type="ECO:0000256" key="2">
    <source>
        <dbReference type="ARBA" id="ARBA00022801"/>
    </source>
</evidence>
<dbReference type="PROSITE" id="PS01238">
    <property type="entry name" value="GDA1_CD39_NTPASE"/>
    <property type="match status" value="1"/>
</dbReference>
<evidence type="ECO:0008006" key="10">
    <source>
        <dbReference type="Google" id="ProtNLM"/>
    </source>
</evidence>
<keyword evidence="7" id="KW-1133">Transmembrane helix</keyword>
<name>A0A1E4TB83_9ASCO</name>
<dbReference type="Proteomes" id="UP000095023">
    <property type="component" value="Unassembled WGS sequence"/>
</dbReference>
<keyword evidence="7" id="KW-0812">Transmembrane</keyword>
<feature type="region of interest" description="Disordered" evidence="6">
    <location>
        <begin position="657"/>
        <end position="683"/>
    </location>
</feature>
<organism evidence="8 9">
    <name type="scientific">Tortispora caseinolytica NRRL Y-17796</name>
    <dbReference type="NCBI Taxonomy" id="767744"/>
    <lineage>
        <taxon>Eukaryota</taxon>
        <taxon>Fungi</taxon>
        <taxon>Dikarya</taxon>
        <taxon>Ascomycota</taxon>
        <taxon>Saccharomycotina</taxon>
        <taxon>Trigonopsidomycetes</taxon>
        <taxon>Trigonopsidales</taxon>
        <taxon>Trigonopsidaceae</taxon>
        <taxon>Tortispora</taxon>
    </lineage>
</organism>
<sequence>MNRPINEELMQPIRTQHGSALTIDYCHSYDYKPLLVMNIEERAPIKEKYDPRYIVVIDAGSSGSRVQIYQWDIHGKAHQLPAIIQGDKHWHKKIHPGISTYSDDPEGAWTDHVQTLISHAESIVPKSQQPRTPVYLLATAGMRLVEPVKRQAILDEVCKGLQSKGNFLVINCTSQVQVIPGEVEGMYGWLALNYLAGSFDNVNVHKQSGTHHTYGFLDMGGASAQIAFVPSRKQAYKHPEDLNLVRLRFEDGDTEEFQLFVSTWLGYGANEAKRRYDLRVLENNPRDKYGNILDDCLPYKAQTSITISAEDLPADFNRTLLNFAGPDETVFDFTVKGTGNVLACQESLEPLLKKEMACIDDPCLFGGVHVPAFDFDINHFIGVSEYWHTSQDVFSMGGSYNFQEYLSNVQAFCSRPWDEILTDYDSGKYGNSLTADQLRNVCFKASWIMTVLHDGFGIPKLSDFPAGQDDDSDSDSDDDDDDKKTSNKKLKERKKSGKHKGKNKGKKKKKVEPKFPLKHAFNSADKINGTELSWTLGTALMYASSEIEYTNRLEPVGYGPLLGTGKDFTVFSGKNELPPDKPYYNPAFGGLVSSISERLPFGLLFLGIIGVIATYLLLGSQRRALLARKVQKKIEIAFPKFKAKRKASYSRVNTYDTERQLNPDLPDRDSDDLDFELDELTRR</sequence>
<reference evidence="9" key="1">
    <citation type="submission" date="2016-02" db="EMBL/GenBank/DDBJ databases">
        <title>Comparative genomics of biotechnologically important yeasts.</title>
        <authorList>
            <consortium name="DOE Joint Genome Institute"/>
            <person name="Riley R."/>
            <person name="Haridas S."/>
            <person name="Wolfe K.H."/>
            <person name="Lopes M.R."/>
            <person name="Hittinger C.T."/>
            <person name="Goker M."/>
            <person name="Salamov A."/>
            <person name="Wisecaver J."/>
            <person name="Long T.M."/>
            <person name="Aerts A.L."/>
            <person name="Barry K."/>
            <person name="Choi C."/>
            <person name="Clum A."/>
            <person name="Coughlan A.Y."/>
            <person name="Deshpande S."/>
            <person name="Douglass A.P."/>
            <person name="Hanson S.J."/>
            <person name="Klenk H.-P."/>
            <person name="Labutti K."/>
            <person name="Lapidus A."/>
            <person name="Lindquist E."/>
            <person name="Lipzen A."/>
            <person name="Meier-Kolthoff J.P."/>
            <person name="Ohm R.A."/>
            <person name="Otillar R.P."/>
            <person name="Pangilinan J."/>
            <person name="Peng Y."/>
            <person name="Rokas A."/>
            <person name="Rosa C.A."/>
            <person name="Scheuner C."/>
            <person name="Sibirny A.A."/>
            <person name="Slot J.C."/>
            <person name="Stielow J.B."/>
            <person name="Sun H."/>
            <person name="Kurtzman C.P."/>
            <person name="Blackwell M."/>
            <person name="Jeffries T.W."/>
            <person name="Grigoriev I.V."/>
        </authorList>
    </citation>
    <scope>NUCLEOTIDE SEQUENCE [LARGE SCALE GENOMIC DNA]</scope>
    <source>
        <strain evidence="9">NRRL Y-17796</strain>
    </source>
</reference>
<evidence type="ECO:0000256" key="5">
    <source>
        <dbReference type="RuleBase" id="RU003833"/>
    </source>
</evidence>